<dbReference type="GeneID" id="56590184"/>
<dbReference type="PATRIC" id="fig|123899.6.peg.2546"/>
<dbReference type="Gene3D" id="3.40.80.10">
    <property type="entry name" value="Peptidoglycan recognition protein-like"/>
    <property type="match status" value="1"/>
</dbReference>
<evidence type="ECO:0000256" key="2">
    <source>
        <dbReference type="ARBA" id="ARBA00007553"/>
    </source>
</evidence>
<dbReference type="SUPFAM" id="SSF55846">
    <property type="entry name" value="N-acetylmuramoyl-L-alanine amidase-like"/>
    <property type="match status" value="1"/>
</dbReference>
<dbReference type="InterPro" id="IPR002502">
    <property type="entry name" value="Amidase_domain"/>
</dbReference>
<dbReference type="FunFam" id="3.40.80.10:FF:000003">
    <property type="entry name" value="N-acetylmuramoyl-L-alanine amidase"/>
    <property type="match status" value="1"/>
</dbReference>
<feature type="domain" description="N-acetylmuramoyl-L-alanine amidase" evidence="7">
    <location>
        <begin position="26"/>
        <end position="166"/>
    </location>
</feature>
<dbReference type="SUPFAM" id="SSF47090">
    <property type="entry name" value="PGBD-like"/>
    <property type="match status" value="1"/>
</dbReference>
<evidence type="ECO:0000259" key="7">
    <source>
        <dbReference type="SMART" id="SM00644"/>
    </source>
</evidence>
<dbReference type="AlphaFoldDB" id="A0A157SKM7"/>
<evidence type="ECO:0000256" key="6">
    <source>
        <dbReference type="SAM" id="SignalP"/>
    </source>
</evidence>
<dbReference type="STRING" id="123899.SAMEA3906487_02559"/>
<dbReference type="EMBL" id="LT546645">
    <property type="protein sequence ID" value="SAI70955.1"/>
    <property type="molecule type" value="Genomic_DNA"/>
</dbReference>
<dbReference type="PANTHER" id="PTHR30417:SF1">
    <property type="entry name" value="N-ACETYLMURAMOYL-L-ALANINE AMIDASE AMID"/>
    <property type="match status" value="1"/>
</dbReference>
<gene>
    <name evidence="8" type="primary">amiD</name>
    <name evidence="8" type="ORF">SAMEA3906487_02559</name>
</gene>
<dbReference type="InterPro" id="IPR036505">
    <property type="entry name" value="Amidase/PGRP_sf"/>
</dbReference>
<keyword evidence="6" id="KW-0732">Signal</keyword>
<dbReference type="RefSeq" id="WP_052125625.1">
    <property type="nucleotide sequence ID" value="NZ_CP016340.1"/>
</dbReference>
<keyword evidence="9" id="KW-1185">Reference proteome</keyword>
<comment type="catalytic activity">
    <reaction evidence="1">
        <text>Hydrolyzes the link between N-acetylmuramoyl residues and L-amino acid residues in certain cell-wall glycopeptides.</text>
        <dbReference type="EC" id="3.5.1.28"/>
    </reaction>
</comment>
<dbReference type="GO" id="GO:0009254">
    <property type="term" value="P:peptidoglycan turnover"/>
    <property type="evidence" value="ECO:0007669"/>
    <property type="project" value="TreeGrafter"/>
</dbReference>
<dbReference type="GO" id="GO:0009253">
    <property type="term" value="P:peptidoglycan catabolic process"/>
    <property type="evidence" value="ECO:0007669"/>
    <property type="project" value="InterPro"/>
</dbReference>
<dbReference type="SMART" id="SM00644">
    <property type="entry name" value="Ami_2"/>
    <property type="match status" value="1"/>
</dbReference>
<keyword evidence="5" id="KW-0961">Cell wall biogenesis/degradation</keyword>
<dbReference type="EC" id="3.5.1.28" evidence="3"/>
<dbReference type="InterPro" id="IPR036366">
    <property type="entry name" value="PGBDSf"/>
</dbReference>
<dbReference type="Pfam" id="PF01510">
    <property type="entry name" value="Amidase_2"/>
    <property type="match status" value="1"/>
</dbReference>
<feature type="signal peptide" evidence="6">
    <location>
        <begin position="1"/>
        <end position="24"/>
    </location>
</feature>
<proteinExistence type="inferred from homology"/>
<dbReference type="KEGG" id="btrm:SAMEA390648702559"/>
<dbReference type="Pfam" id="PF01471">
    <property type="entry name" value="PG_binding_1"/>
    <property type="match status" value="1"/>
</dbReference>
<name>A0A157SKM7_9BORD</name>
<dbReference type="GO" id="GO:0071555">
    <property type="term" value="P:cell wall organization"/>
    <property type="evidence" value="ECO:0007669"/>
    <property type="project" value="UniProtKB-KW"/>
</dbReference>
<protein>
    <recommendedName>
        <fullName evidence="3">N-acetylmuramoyl-L-alanine amidase</fullName>
        <ecNumber evidence="3">3.5.1.28</ecNumber>
    </recommendedName>
</protein>
<accession>A0A157SKM7</accession>
<keyword evidence="4 8" id="KW-0378">Hydrolase</keyword>
<evidence type="ECO:0000313" key="9">
    <source>
        <dbReference type="Proteomes" id="UP000076825"/>
    </source>
</evidence>
<organism evidence="8 9">
    <name type="scientific">Bordetella trematum</name>
    <dbReference type="NCBI Taxonomy" id="123899"/>
    <lineage>
        <taxon>Bacteria</taxon>
        <taxon>Pseudomonadati</taxon>
        <taxon>Pseudomonadota</taxon>
        <taxon>Betaproteobacteria</taxon>
        <taxon>Burkholderiales</taxon>
        <taxon>Alcaligenaceae</taxon>
        <taxon>Bordetella</taxon>
    </lineage>
</organism>
<feature type="chain" id="PRO_5009816827" description="N-acetylmuramoyl-L-alanine amidase" evidence="6">
    <location>
        <begin position="25"/>
        <end position="262"/>
    </location>
</feature>
<dbReference type="PANTHER" id="PTHR30417">
    <property type="entry name" value="N-ACETYLMURAMOYL-L-ALANINE AMIDASE AMID"/>
    <property type="match status" value="1"/>
</dbReference>
<evidence type="ECO:0000256" key="5">
    <source>
        <dbReference type="ARBA" id="ARBA00023316"/>
    </source>
</evidence>
<dbReference type="GO" id="GO:0019867">
    <property type="term" value="C:outer membrane"/>
    <property type="evidence" value="ECO:0007669"/>
    <property type="project" value="TreeGrafter"/>
</dbReference>
<dbReference type="OrthoDB" id="9794842at2"/>
<dbReference type="CDD" id="cd06583">
    <property type="entry name" value="PGRP"/>
    <property type="match status" value="1"/>
</dbReference>
<comment type="similarity">
    <text evidence="2">Belongs to the N-acetylmuramoyl-L-alanine amidase 2 family.</text>
</comment>
<dbReference type="Gene3D" id="1.10.101.10">
    <property type="entry name" value="PGBD-like superfamily/PGBD"/>
    <property type="match status" value="1"/>
</dbReference>
<evidence type="ECO:0000256" key="1">
    <source>
        <dbReference type="ARBA" id="ARBA00001561"/>
    </source>
</evidence>
<dbReference type="eggNOG" id="COG3023">
    <property type="taxonomic scope" value="Bacteria"/>
</dbReference>
<evidence type="ECO:0000256" key="4">
    <source>
        <dbReference type="ARBA" id="ARBA00022801"/>
    </source>
</evidence>
<dbReference type="InterPro" id="IPR051206">
    <property type="entry name" value="NAMLAA_amidase_2"/>
</dbReference>
<sequence>MALARLLGRICLAALLTGCAGQQALDTRYTALSHSSRVRHAVIHYTAENDADSLGLLTKGEVSAHYLIDSQGKAYRLVDEQQAAWHAGASRWYGQPAINLTSIGIEIVNPGAQTEADGSISYPPYSTAQIATLGRLLQGLVLRHQLRPENIVGHSDIAPQRKLDPGPRFPWRALAQDGLGRWYDEARAQAELARLRHAPLPETAWFQDALLRLGYDCPQNGRLDTATRNVLAAFQMHYRPARHDGQPDAETAAIMKSMLAQP</sequence>
<dbReference type="Proteomes" id="UP000076825">
    <property type="component" value="Chromosome 1"/>
</dbReference>
<dbReference type="InterPro" id="IPR002477">
    <property type="entry name" value="Peptidoglycan-bd-like"/>
</dbReference>
<evidence type="ECO:0000313" key="8">
    <source>
        <dbReference type="EMBL" id="SAI70955.1"/>
    </source>
</evidence>
<dbReference type="GO" id="GO:0008745">
    <property type="term" value="F:N-acetylmuramoyl-L-alanine amidase activity"/>
    <property type="evidence" value="ECO:0007669"/>
    <property type="project" value="UniProtKB-EC"/>
</dbReference>
<reference evidence="8 9" key="1">
    <citation type="submission" date="2016-04" db="EMBL/GenBank/DDBJ databases">
        <authorList>
            <consortium name="Pathogen Informatics"/>
        </authorList>
    </citation>
    <scope>NUCLEOTIDE SEQUENCE [LARGE SCALE GENOMIC DNA]</scope>
    <source>
        <strain evidence="8 9">H044680328</strain>
    </source>
</reference>
<dbReference type="InterPro" id="IPR036365">
    <property type="entry name" value="PGBD-like_sf"/>
</dbReference>
<evidence type="ECO:0000256" key="3">
    <source>
        <dbReference type="ARBA" id="ARBA00011901"/>
    </source>
</evidence>